<keyword evidence="2" id="KW-0053">Apoptosis</keyword>
<dbReference type="InterPro" id="IPR002475">
    <property type="entry name" value="Bcl2-like"/>
</dbReference>
<feature type="region of interest" description="Disordered" evidence="3">
    <location>
        <begin position="839"/>
        <end position="963"/>
    </location>
</feature>
<dbReference type="Proteomes" id="UP001519460">
    <property type="component" value="Unassembled WGS sequence"/>
</dbReference>
<dbReference type="EMBL" id="JACVVK020000275">
    <property type="protein sequence ID" value="KAK7480769.1"/>
    <property type="molecule type" value="Genomic_DNA"/>
</dbReference>
<comment type="similarity">
    <text evidence="1">Belongs to the Bcl-2 family.</text>
</comment>
<feature type="compositionally biased region" description="Low complexity" evidence="3">
    <location>
        <begin position="245"/>
        <end position="258"/>
    </location>
</feature>
<evidence type="ECO:0000313" key="7">
    <source>
        <dbReference type="Proteomes" id="UP001519460"/>
    </source>
</evidence>
<evidence type="ECO:0000313" key="6">
    <source>
        <dbReference type="EMBL" id="KAK7480769.1"/>
    </source>
</evidence>
<feature type="compositionally biased region" description="Basic residues" evidence="3">
    <location>
        <begin position="166"/>
        <end position="181"/>
    </location>
</feature>
<dbReference type="AlphaFoldDB" id="A0ABD0K0C8"/>
<evidence type="ECO:0000259" key="5">
    <source>
        <dbReference type="Pfam" id="PF00452"/>
    </source>
</evidence>
<feature type="region of interest" description="Disordered" evidence="3">
    <location>
        <begin position="160"/>
        <end position="187"/>
    </location>
</feature>
<feature type="region of interest" description="Disordered" evidence="3">
    <location>
        <begin position="207"/>
        <end position="347"/>
    </location>
</feature>
<accession>A0ABD0K0C8</accession>
<feature type="region of interest" description="Disordered" evidence="3">
    <location>
        <begin position="497"/>
        <end position="516"/>
    </location>
</feature>
<evidence type="ECO:0000256" key="2">
    <source>
        <dbReference type="ARBA" id="ARBA00022703"/>
    </source>
</evidence>
<dbReference type="PROSITE" id="PS50062">
    <property type="entry name" value="BCL2_FAMILY"/>
    <property type="match status" value="1"/>
</dbReference>
<gene>
    <name evidence="6" type="ORF">BaRGS_00028030</name>
</gene>
<protein>
    <recommendedName>
        <fullName evidence="5">Bcl-2 Bcl-2 homology region 1-3 domain-containing protein</fullName>
    </recommendedName>
</protein>
<keyword evidence="4" id="KW-1133">Transmembrane helix</keyword>
<keyword evidence="4" id="KW-0812">Transmembrane</keyword>
<feature type="compositionally biased region" description="Low complexity" evidence="3">
    <location>
        <begin position="100"/>
        <end position="110"/>
    </location>
</feature>
<evidence type="ECO:0000256" key="3">
    <source>
        <dbReference type="SAM" id="MobiDB-lite"/>
    </source>
</evidence>
<dbReference type="InterPro" id="IPR046371">
    <property type="entry name" value="Bcl-2_BH1-3"/>
</dbReference>
<keyword evidence="4" id="KW-0472">Membrane</keyword>
<feature type="region of interest" description="Disordered" evidence="3">
    <location>
        <begin position="778"/>
        <end position="824"/>
    </location>
</feature>
<feature type="transmembrane region" description="Helical" evidence="4">
    <location>
        <begin position="975"/>
        <end position="993"/>
    </location>
</feature>
<dbReference type="InterPro" id="IPR036834">
    <property type="entry name" value="Bcl-2-like_sf"/>
</dbReference>
<dbReference type="PANTHER" id="PTHR15758:SF2">
    <property type="entry name" value="BCL-2-LIKE PROTEIN 13"/>
    <property type="match status" value="1"/>
</dbReference>
<dbReference type="Gene3D" id="1.10.437.10">
    <property type="entry name" value="Blc2-like"/>
    <property type="match status" value="1"/>
</dbReference>
<feature type="compositionally biased region" description="Polar residues" evidence="3">
    <location>
        <begin position="317"/>
        <end position="330"/>
    </location>
</feature>
<proteinExistence type="inferred from homology"/>
<dbReference type="InterPro" id="IPR042398">
    <property type="entry name" value="BCL2L13"/>
</dbReference>
<dbReference type="SUPFAM" id="SSF56854">
    <property type="entry name" value="Bcl-2 inhibitors of programmed cell death"/>
    <property type="match status" value="1"/>
</dbReference>
<dbReference type="PANTHER" id="PTHR15758">
    <property type="entry name" value="BCL-2-LIKE PROTEIN 13"/>
    <property type="match status" value="1"/>
</dbReference>
<evidence type="ECO:0000256" key="1">
    <source>
        <dbReference type="ARBA" id="ARBA00009458"/>
    </source>
</evidence>
<organism evidence="6 7">
    <name type="scientific">Batillaria attramentaria</name>
    <dbReference type="NCBI Taxonomy" id="370345"/>
    <lineage>
        <taxon>Eukaryota</taxon>
        <taxon>Metazoa</taxon>
        <taxon>Spiralia</taxon>
        <taxon>Lophotrochozoa</taxon>
        <taxon>Mollusca</taxon>
        <taxon>Gastropoda</taxon>
        <taxon>Caenogastropoda</taxon>
        <taxon>Sorbeoconcha</taxon>
        <taxon>Cerithioidea</taxon>
        <taxon>Batillariidae</taxon>
        <taxon>Batillaria</taxon>
    </lineage>
</organism>
<dbReference type="Pfam" id="PF00452">
    <property type="entry name" value="Bcl-2"/>
    <property type="match status" value="1"/>
</dbReference>
<feature type="compositionally biased region" description="Polar residues" evidence="3">
    <location>
        <begin position="916"/>
        <end position="945"/>
    </location>
</feature>
<evidence type="ECO:0000256" key="4">
    <source>
        <dbReference type="SAM" id="Phobius"/>
    </source>
</evidence>
<feature type="compositionally biased region" description="Polar residues" evidence="3">
    <location>
        <begin position="867"/>
        <end position="886"/>
    </location>
</feature>
<keyword evidence="7" id="KW-1185">Reference proteome</keyword>
<name>A0ABD0K0C8_9CAEN</name>
<feature type="domain" description="Bcl-2 Bcl-2 homology region 1-3" evidence="5">
    <location>
        <begin position="615"/>
        <end position="718"/>
    </location>
</feature>
<feature type="compositionally biased region" description="Polar residues" evidence="3">
    <location>
        <begin position="79"/>
        <end position="95"/>
    </location>
</feature>
<feature type="compositionally biased region" description="Polar residues" evidence="3">
    <location>
        <begin position="29"/>
        <end position="69"/>
    </location>
</feature>
<reference evidence="6 7" key="1">
    <citation type="journal article" date="2023" name="Sci. Data">
        <title>Genome assembly of the Korean intertidal mud-creeper Batillaria attramentaria.</title>
        <authorList>
            <person name="Patra A.K."/>
            <person name="Ho P.T."/>
            <person name="Jun S."/>
            <person name="Lee S.J."/>
            <person name="Kim Y."/>
            <person name="Won Y.J."/>
        </authorList>
    </citation>
    <scope>NUCLEOTIDE SEQUENCE [LARGE SCALE GENOMIC DNA]</scope>
    <source>
        <strain evidence="6">Wonlab-2016</strain>
    </source>
</reference>
<comment type="caution">
    <text evidence="6">The sequence shown here is derived from an EMBL/GenBank/DDBJ whole genome shotgun (WGS) entry which is preliminary data.</text>
</comment>
<dbReference type="GO" id="GO:0006915">
    <property type="term" value="P:apoptotic process"/>
    <property type="evidence" value="ECO:0007669"/>
    <property type="project" value="UniProtKB-KW"/>
</dbReference>
<sequence length="995" mass="104454">MNLAALTLDGNSDSDTIIEDHQHHVCESTMSEQNPQDTGFSFSQSPGSNTISGDVNSPPSPAHPNTSHLPHSDSGIVVSPQTPASQISTSESPLTHSPDASGAIAANAGAPHDDSNSSQKGFPVVVSPAPFSGANISPSASPHLNSNSLEYFSKTCLDSPRMGQQKLKRSPRHSHSHHSNGRKSPGNFTYETKYVVLQFLQRTTSERGAMGLSQSSLSNSESEKRWKGHPRAQKLRSSWQDRRSSSLPTSPRRSPRPLAKTKGNRSSPDLKEANFFQEVSPSPSQEKLPMEGRKGLNLPRRKGRHQTRRMELIRSVSDYTENSESGTYNSDADDELETSFDSSHHGSVVSQSLKEKLLTIHAERLPTVPSEAESMAEYAGSVSESTVTQESLGFTVNEHLAGDVLSLDMIQIEDTPVSPLTRFGRVSNYLAQMDGQRPLPALFGDHALGSADTTLQGSYDEVDSPPFDRTVMPDTNLMETGDGPQSRILGFEGVQEGGDADFYQSSDSGSQPLETDGEACGGDEGVDATFEIDEEDDGVGEGVDGAGAGANWQKADRSNLRLDLQCPPEAPPDVVRSLQQELEEELSSFDSEFEEGGRGHSRTCSPATAEVARILADIGDDVQKRYFDRLHEAAVQVLINSCSGSLFTYENFRSSAVSLLGPDCLDSWHKVAVLLLYSQHVALHLAQNGRHSVHNLVDYTVRLLADKAASFILTQGGWEAITALDQSSSSEEVHSTGVDPLLVSPYQEVSVAPGSLPPHTDDGSGDPKLVLVVEDGTAASRESTEDGRSAGPRSTVGGMTSEPQPAAGGVTAQPTGDGDGDTASLQSVDERMTAALQSTVDGGTLERQSAGDVTTAGPQSVVDGLTASHQSTGDEANAKPQSQPSGELTGDGETAGLQTTGGGANASSPSLDIGTTAVSSAVNEVTASPQSSPGASGENGSSMNEDSGGVATNAGTTSGTPGVGGTIGNLSLTRVAVSGVVVAGVAAVLVTLTRS</sequence>
<feature type="region of interest" description="Disordered" evidence="3">
    <location>
        <begin position="29"/>
        <end position="124"/>
    </location>
</feature>
<feature type="compositionally biased region" description="Polar residues" evidence="3">
    <location>
        <begin position="503"/>
        <end position="513"/>
    </location>
</feature>